<organism evidence="2 3">
    <name type="scientific">Emiliania huxleyi (strain CCMP1516)</name>
    <dbReference type="NCBI Taxonomy" id="280463"/>
    <lineage>
        <taxon>Eukaryota</taxon>
        <taxon>Haptista</taxon>
        <taxon>Haptophyta</taxon>
        <taxon>Prymnesiophyceae</taxon>
        <taxon>Isochrysidales</taxon>
        <taxon>Noelaerhabdaceae</taxon>
        <taxon>Emiliania</taxon>
    </lineage>
</organism>
<dbReference type="AlphaFoldDB" id="A0A0D3L1C6"/>
<dbReference type="RefSeq" id="XP_005794240.1">
    <property type="nucleotide sequence ID" value="XM_005794183.1"/>
</dbReference>
<reference evidence="3" key="1">
    <citation type="journal article" date="2013" name="Nature">
        <title>Pan genome of the phytoplankton Emiliania underpins its global distribution.</title>
        <authorList>
            <person name="Read B.A."/>
            <person name="Kegel J."/>
            <person name="Klute M.J."/>
            <person name="Kuo A."/>
            <person name="Lefebvre S.C."/>
            <person name="Maumus F."/>
            <person name="Mayer C."/>
            <person name="Miller J."/>
            <person name="Monier A."/>
            <person name="Salamov A."/>
            <person name="Young J."/>
            <person name="Aguilar M."/>
            <person name="Claverie J.M."/>
            <person name="Frickenhaus S."/>
            <person name="Gonzalez K."/>
            <person name="Herman E.K."/>
            <person name="Lin Y.C."/>
            <person name="Napier J."/>
            <person name="Ogata H."/>
            <person name="Sarno A.F."/>
            <person name="Shmutz J."/>
            <person name="Schroeder D."/>
            <person name="de Vargas C."/>
            <person name="Verret F."/>
            <person name="von Dassow P."/>
            <person name="Valentin K."/>
            <person name="Van de Peer Y."/>
            <person name="Wheeler G."/>
            <person name="Dacks J.B."/>
            <person name="Delwiche C.F."/>
            <person name="Dyhrman S.T."/>
            <person name="Glockner G."/>
            <person name="John U."/>
            <person name="Richards T."/>
            <person name="Worden A.Z."/>
            <person name="Zhang X."/>
            <person name="Grigoriev I.V."/>
            <person name="Allen A.E."/>
            <person name="Bidle K."/>
            <person name="Borodovsky M."/>
            <person name="Bowler C."/>
            <person name="Brownlee C."/>
            <person name="Cock J.M."/>
            <person name="Elias M."/>
            <person name="Gladyshev V.N."/>
            <person name="Groth M."/>
            <person name="Guda C."/>
            <person name="Hadaegh A."/>
            <person name="Iglesias-Rodriguez M.D."/>
            <person name="Jenkins J."/>
            <person name="Jones B.M."/>
            <person name="Lawson T."/>
            <person name="Leese F."/>
            <person name="Lindquist E."/>
            <person name="Lobanov A."/>
            <person name="Lomsadze A."/>
            <person name="Malik S.B."/>
            <person name="Marsh M.E."/>
            <person name="Mackinder L."/>
            <person name="Mock T."/>
            <person name="Mueller-Roeber B."/>
            <person name="Pagarete A."/>
            <person name="Parker M."/>
            <person name="Probert I."/>
            <person name="Quesneville H."/>
            <person name="Raines C."/>
            <person name="Rensing S.A."/>
            <person name="Riano-Pachon D.M."/>
            <person name="Richier S."/>
            <person name="Rokitta S."/>
            <person name="Shiraiwa Y."/>
            <person name="Soanes D.M."/>
            <person name="van der Giezen M."/>
            <person name="Wahlund T.M."/>
            <person name="Williams B."/>
            <person name="Wilson W."/>
            <person name="Wolfe G."/>
            <person name="Wurch L.L."/>
        </authorList>
    </citation>
    <scope>NUCLEOTIDE SEQUENCE</scope>
</reference>
<keyword evidence="3" id="KW-1185">Reference proteome</keyword>
<name>A0A0D3L1C6_EMIH1</name>
<sequence length="529" mass="57468">MRRRHRRRGGPSGLFVVGNGTLDADLKAWLDERHVSLPCSYHDTAVYFAPTSPNGIGNKLLALTMSFHMALMQRRALVVTDWPPATMPTSYPLEELVRPSACQRLFEEDQRGRAPIRNFGEGVAAWTRSVRRPLVGMHVRLGDGCGDAKRGGCKYVKSFAHAVTRLREAGAMTASTDGFDVLTLREERRLRESGTCPGHVQDVSADLLAGVFASTFVKMALQLGAASEYVTLDTFPWCPLLRCYWGWRDLCHNCEAVRTGAPPRRRPFAAFLTLVGDAATCPSFADHPLAATSYAAPVVGDKFAPEPTSKPNDLRLPAASRRGQRVARVVWPAGEAPSLAECERRCCAEPTCHSVTYERNSSTCTAGLAIAHGARPSDWCWRPRLAAPSTVTSLRLPGGWEAEAVAAAGKVLAATNLVRRGGRASGARLFHKGWNRGHWSDPAGHSHPLERTLTPKGCDGGGGGTRDVVVSDLVTDAVPHYDKRPGKGLRAKGHFFVAKLVTSFGAKADFTGVRSDWLNRACFASFELT</sequence>
<dbReference type="HOGENOM" id="CLU_515297_0_0_1"/>
<dbReference type="Pfam" id="PF00024">
    <property type="entry name" value="PAN_1"/>
    <property type="match status" value="1"/>
</dbReference>
<evidence type="ECO:0000313" key="3">
    <source>
        <dbReference type="Proteomes" id="UP000013827"/>
    </source>
</evidence>
<dbReference type="KEGG" id="ehx:EMIHUDRAFT_447475"/>
<reference evidence="2" key="2">
    <citation type="submission" date="2024-10" db="UniProtKB">
        <authorList>
            <consortium name="EnsemblProtists"/>
        </authorList>
    </citation>
    <scope>IDENTIFICATION</scope>
</reference>
<dbReference type="EnsemblProtists" id="EOD41811">
    <property type="protein sequence ID" value="EOD41811"/>
    <property type="gene ID" value="EMIHUDRAFT_447475"/>
</dbReference>
<dbReference type="PaxDb" id="2903-EOD41811"/>
<protein>
    <recommendedName>
        <fullName evidence="1">Apple domain-containing protein</fullName>
    </recommendedName>
</protein>
<feature type="domain" description="Apple" evidence="1">
    <location>
        <begin position="333"/>
        <end position="365"/>
    </location>
</feature>
<evidence type="ECO:0000313" key="2">
    <source>
        <dbReference type="EnsemblProtists" id="EOD41811"/>
    </source>
</evidence>
<dbReference type="GeneID" id="17287081"/>
<proteinExistence type="predicted"/>
<accession>A0A0D3L1C6</accession>
<evidence type="ECO:0000259" key="1">
    <source>
        <dbReference type="Pfam" id="PF00024"/>
    </source>
</evidence>
<dbReference type="InterPro" id="IPR003609">
    <property type="entry name" value="Pan_app"/>
</dbReference>
<dbReference type="Proteomes" id="UP000013827">
    <property type="component" value="Unassembled WGS sequence"/>
</dbReference>